<name>A0A378IAB4_9GAMM</name>
<dbReference type="OrthoDB" id="6198977at2"/>
<dbReference type="AlphaFoldDB" id="A0A378IAB4"/>
<evidence type="ECO:0000313" key="2">
    <source>
        <dbReference type="EMBL" id="STX29284.1"/>
    </source>
</evidence>
<sequence length="118" mass="13648">MSKYAFAFILAIWQFNLLYAANCETKREILIENKVTKVWKTTLCPEQKLPLHAHEFARIVIPDENGQMKVIYQTGKEETITLKKGKPVFLSVEQGRNAHQDLNISKKPLHVTVVELRQ</sequence>
<feature type="signal peptide" evidence="1">
    <location>
        <begin position="1"/>
        <end position="20"/>
    </location>
</feature>
<keyword evidence="3" id="KW-1185">Reference proteome</keyword>
<dbReference type="InterPro" id="IPR014710">
    <property type="entry name" value="RmlC-like_jellyroll"/>
</dbReference>
<feature type="chain" id="PRO_5016903284" description="Cupin domain" evidence="1">
    <location>
        <begin position="21"/>
        <end position="118"/>
    </location>
</feature>
<dbReference type="Proteomes" id="UP000254968">
    <property type="component" value="Unassembled WGS sequence"/>
</dbReference>
<organism evidence="2 3">
    <name type="scientific">Legionella beliardensis</name>
    <dbReference type="NCBI Taxonomy" id="91822"/>
    <lineage>
        <taxon>Bacteria</taxon>
        <taxon>Pseudomonadati</taxon>
        <taxon>Pseudomonadota</taxon>
        <taxon>Gammaproteobacteria</taxon>
        <taxon>Legionellales</taxon>
        <taxon>Legionellaceae</taxon>
        <taxon>Legionella</taxon>
    </lineage>
</organism>
<dbReference type="EMBL" id="UGNV01000001">
    <property type="protein sequence ID" value="STX29284.1"/>
    <property type="molecule type" value="Genomic_DNA"/>
</dbReference>
<protein>
    <recommendedName>
        <fullName evidence="4">Cupin domain</fullName>
    </recommendedName>
</protein>
<proteinExistence type="predicted"/>
<reference evidence="2 3" key="1">
    <citation type="submission" date="2018-06" db="EMBL/GenBank/DDBJ databases">
        <authorList>
            <consortium name="Pathogen Informatics"/>
            <person name="Doyle S."/>
        </authorList>
    </citation>
    <scope>NUCLEOTIDE SEQUENCE [LARGE SCALE GENOMIC DNA]</scope>
    <source>
        <strain evidence="2 3">NCTC13315</strain>
    </source>
</reference>
<dbReference type="Gene3D" id="2.60.120.10">
    <property type="entry name" value="Jelly Rolls"/>
    <property type="match status" value="1"/>
</dbReference>
<accession>A0A378IAB4</accession>
<evidence type="ECO:0000313" key="3">
    <source>
        <dbReference type="Proteomes" id="UP000254968"/>
    </source>
</evidence>
<evidence type="ECO:0000256" key="1">
    <source>
        <dbReference type="SAM" id="SignalP"/>
    </source>
</evidence>
<gene>
    <name evidence="2" type="ORF">NCTC13315_01823</name>
</gene>
<dbReference type="RefSeq" id="WP_115302968.1">
    <property type="nucleotide sequence ID" value="NZ_CAAAHO010000007.1"/>
</dbReference>
<keyword evidence="1" id="KW-0732">Signal</keyword>
<evidence type="ECO:0008006" key="4">
    <source>
        <dbReference type="Google" id="ProtNLM"/>
    </source>
</evidence>